<reference evidence="4" key="2">
    <citation type="submission" date="2010-05" db="EMBL/GenBank/DDBJ databases">
        <title>The genome sequence of Magnaporthe poae strain ATCC 64411.</title>
        <authorList>
            <person name="Ma L.-J."/>
            <person name="Dead R."/>
            <person name="Young S."/>
            <person name="Zeng Q."/>
            <person name="Koehrsen M."/>
            <person name="Alvarado L."/>
            <person name="Berlin A."/>
            <person name="Chapman S.B."/>
            <person name="Chen Z."/>
            <person name="Freedman E."/>
            <person name="Gellesch M."/>
            <person name="Goldberg J."/>
            <person name="Griggs A."/>
            <person name="Gujja S."/>
            <person name="Heilman E.R."/>
            <person name="Heiman D."/>
            <person name="Hepburn T."/>
            <person name="Howarth C."/>
            <person name="Jen D."/>
            <person name="Larson L."/>
            <person name="Mehta T."/>
            <person name="Neiman D."/>
            <person name="Pearson M."/>
            <person name="Roberts A."/>
            <person name="Saif S."/>
            <person name="Shea T."/>
            <person name="Shenoy N."/>
            <person name="Sisk P."/>
            <person name="Stolte C."/>
            <person name="Sykes S."/>
            <person name="Walk T."/>
            <person name="White J."/>
            <person name="Yandava C."/>
            <person name="Haas B."/>
            <person name="Nusbaum C."/>
            <person name="Birren B."/>
        </authorList>
    </citation>
    <scope>NUCLEOTIDE SEQUENCE [LARGE SCALE GENOMIC DNA]</scope>
    <source>
        <strain evidence="4">ATCC 64411 / 73-15</strain>
    </source>
</reference>
<proteinExistence type="predicted"/>
<evidence type="ECO:0000313" key="2">
    <source>
        <dbReference type="EMBL" id="KLU85604.1"/>
    </source>
</evidence>
<protein>
    <submittedName>
        <fullName evidence="2 3">Uncharacterized protein</fullName>
    </submittedName>
</protein>
<evidence type="ECO:0000313" key="3">
    <source>
        <dbReference type="EnsemblFungi" id="MAPG_04627T0"/>
    </source>
</evidence>
<organism evidence="3 4">
    <name type="scientific">Magnaporthiopsis poae (strain ATCC 64411 / 73-15)</name>
    <name type="common">Kentucky bluegrass fungus</name>
    <name type="synonym">Magnaporthe poae</name>
    <dbReference type="NCBI Taxonomy" id="644358"/>
    <lineage>
        <taxon>Eukaryota</taxon>
        <taxon>Fungi</taxon>
        <taxon>Dikarya</taxon>
        <taxon>Ascomycota</taxon>
        <taxon>Pezizomycotina</taxon>
        <taxon>Sordariomycetes</taxon>
        <taxon>Sordariomycetidae</taxon>
        <taxon>Magnaporthales</taxon>
        <taxon>Magnaporthaceae</taxon>
        <taxon>Magnaporthiopsis</taxon>
    </lineage>
</organism>
<reference evidence="2" key="3">
    <citation type="submission" date="2011-03" db="EMBL/GenBank/DDBJ databases">
        <title>Annotation of Magnaporthe poae ATCC 64411.</title>
        <authorList>
            <person name="Ma L.-J."/>
            <person name="Dead R."/>
            <person name="Young S.K."/>
            <person name="Zeng Q."/>
            <person name="Gargeya S."/>
            <person name="Fitzgerald M."/>
            <person name="Haas B."/>
            <person name="Abouelleil A."/>
            <person name="Alvarado L."/>
            <person name="Arachchi H.M."/>
            <person name="Berlin A."/>
            <person name="Brown A."/>
            <person name="Chapman S.B."/>
            <person name="Chen Z."/>
            <person name="Dunbar C."/>
            <person name="Freedman E."/>
            <person name="Gearin G."/>
            <person name="Gellesch M."/>
            <person name="Goldberg J."/>
            <person name="Griggs A."/>
            <person name="Gujja S."/>
            <person name="Heiman D."/>
            <person name="Howarth C."/>
            <person name="Larson L."/>
            <person name="Lui A."/>
            <person name="MacDonald P.J.P."/>
            <person name="Mehta T."/>
            <person name="Montmayeur A."/>
            <person name="Murphy C."/>
            <person name="Neiman D."/>
            <person name="Pearson M."/>
            <person name="Priest M."/>
            <person name="Roberts A."/>
            <person name="Saif S."/>
            <person name="Shea T."/>
            <person name="Shenoy N."/>
            <person name="Sisk P."/>
            <person name="Stolte C."/>
            <person name="Sykes S."/>
            <person name="Yandava C."/>
            <person name="Wortman J."/>
            <person name="Nusbaum C."/>
            <person name="Birren B."/>
        </authorList>
    </citation>
    <scope>NUCLEOTIDE SEQUENCE</scope>
    <source>
        <strain evidence="2">ATCC 64411</strain>
    </source>
</reference>
<evidence type="ECO:0000256" key="1">
    <source>
        <dbReference type="SAM" id="MobiDB-lite"/>
    </source>
</evidence>
<accession>A0A0C4DX87</accession>
<name>A0A0C4DX87_MAGP6</name>
<reference evidence="3" key="4">
    <citation type="journal article" date="2015" name="G3 (Bethesda)">
        <title>Genome sequences of three phytopathogenic species of the Magnaporthaceae family of fungi.</title>
        <authorList>
            <person name="Okagaki L.H."/>
            <person name="Nunes C.C."/>
            <person name="Sailsbery J."/>
            <person name="Clay B."/>
            <person name="Brown D."/>
            <person name="John T."/>
            <person name="Oh Y."/>
            <person name="Young N."/>
            <person name="Fitzgerald M."/>
            <person name="Haas B.J."/>
            <person name="Zeng Q."/>
            <person name="Young S."/>
            <person name="Adiconis X."/>
            <person name="Fan L."/>
            <person name="Levin J.Z."/>
            <person name="Mitchell T.K."/>
            <person name="Okubara P.A."/>
            <person name="Farman M.L."/>
            <person name="Kohn L.M."/>
            <person name="Birren B."/>
            <person name="Ma L.-J."/>
            <person name="Dean R.A."/>
        </authorList>
    </citation>
    <scope>NUCLEOTIDE SEQUENCE</scope>
    <source>
        <strain evidence="3">ATCC 64411 / 73-15</strain>
    </source>
</reference>
<dbReference type="EMBL" id="GL876968">
    <property type="protein sequence ID" value="KLU85604.1"/>
    <property type="molecule type" value="Genomic_DNA"/>
</dbReference>
<keyword evidence="4" id="KW-1185">Reference proteome</keyword>
<evidence type="ECO:0000313" key="4">
    <source>
        <dbReference type="Proteomes" id="UP000011715"/>
    </source>
</evidence>
<feature type="region of interest" description="Disordered" evidence="1">
    <location>
        <begin position="15"/>
        <end position="45"/>
    </location>
</feature>
<dbReference type="VEuPathDB" id="FungiDB:MAPG_04627"/>
<feature type="compositionally biased region" description="Acidic residues" evidence="1">
    <location>
        <begin position="362"/>
        <end position="372"/>
    </location>
</feature>
<feature type="region of interest" description="Disordered" evidence="1">
    <location>
        <begin position="238"/>
        <end position="272"/>
    </location>
</feature>
<dbReference type="Proteomes" id="UP000011715">
    <property type="component" value="Unassembled WGS sequence"/>
</dbReference>
<feature type="compositionally biased region" description="Polar residues" evidence="1">
    <location>
        <begin position="405"/>
        <end position="418"/>
    </location>
</feature>
<gene>
    <name evidence="2" type="ORF">MAPG_04627</name>
</gene>
<sequence>MSPCLCCVRPKVVPDADDLPKVRPPPGAVGPRIQPVDQTRQLGTRESLGRLQSLLGDIADADTPYADSTTAEVAGPTSFPGPELTLPMSPHTPASSDSSRSSVSVPFLNIFEEASHYLGKLQQSSDQFPGLEAIVAETSKKLEALHKAHEDVEALHGIQSSLLKVHNSMQALQPSIYEATAKKKKSKDPLQAALDKVLKNVAKELEKARTATDQALAATNTATRDSLRVSIVQMTNALEGRSSGLQDPTDPPAFPSSRRASELAKTLSGPSSRRATELVLDPLLASVAEEPAPRADIALEASELEHDAEMTKSRLESTAKELLTDFMAEARQSLSEAQGDDVVNADPVIEATLAEDPAAEGPVEDPAEDPVEATDAPVADPAEAGDEPQVGDDHALPPTEDDGATTDQPRLSVDPGSN</sequence>
<dbReference type="EMBL" id="ADBL01001081">
    <property type="status" value="NOT_ANNOTATED_CDS"/>
    <property type="molecule type" value="Genomic_DNA"/>
</dbReference>
<reference evidence="3" key="5">
    <citation type="submission" date="2015-06" db="UniProtKB">
        <authorList>
            <consortium name="EnsemblFungi"/>
        </authorList>
    </citation>
    <scope>IDENTIFICATION</scope>
    <source>
        <strain evidence="3">ATCC 64411</strain>
    </source>
</reference>
<dbReference type="EnsemblFungi" id="MAPG_04627T0">
    <property type="protein sequence ID" value="MAPG_04627T0"/>
    <property type="gene ID" value="MAPG_04627"/>
</dbReference>
<feature type="region of interest" description="Disordered" evidence="1">
    <location>
        <begin position="331"/>
        <end position="418"/>
    </location>
</feature>
<feature type="region of interest" description="Disordered" evidence="1">
    <location>
        <begin position="67"/>
        <end position="101"/>
    </location>
</feature>
<reference evidence="2" key="1">
    <citation type="submission" date="2010-05" db="EMBL/GenBank/DDBJ databases">
        <title>The Genome Sequence of Magnaporthe poae strain ATCC 64411.</title>
        <authorList>
            <consortium name="The Broad Institute Genome Sequencing Platform"/>
            <consortium name="Broad Institute Genome Sequencing Center for Infectious Disease"/>
            <person name="Ma L.-J."/>
            <person name="Dead R."/>
            <person name="Young S."/>
            <person name="Zeng Q."/>
            <person name="Koehrsen M."/>
            <person name="Alvarado L."/>
            <person name="Berlin A."/>
            <person name="Chapman S.B."/>
            <person name="Chen Z."/>
            <person name="Freedman E."/>
            <person name="Gellesch M."/>
            <person name="Goldberg J."/>
            <person name="Griggs A."/>
            <person name="Gujja S."/>
            <person name="Heilman E.R."/>
            <person name="Heiman D."/>
            <person name="Hepburn T."/>
            <person name="Howarth C."/>
            <person name="Jen D."/>
            <person name="Larson L."/>
            <person name="Mehta T."/>
            <person name="Neiman D."/>
            <person name="Pearson M."/>
            <person name="Roberts A."/>
            <person name="Saif S."/>
            <person name="Shea T."/>
            <person name="Shenoy N."/>
            <person name="Sisk P."/>
            <person name="Stolte C."/>
            <person name="Sykes S."/>
            <person name="Walk T."/>
            <person name="White J."/>
            <person name="Yandava C."/>
            <person name="Haas B."/>
            <person name="Nusbaum C."/>
            <person name="Birren B."/>
        </authorList>
    </citation>
    <scope>NUCLEOTIDE SEQUENCE</scope>
    <source>
        <strain evidence="2">ATCC 64411</strain>
    </source>
</reference>
<dbReference type="AlphaFoldDB" id="A0A0C4DX87"/>